<accession>A0ABR9J1Q3</accession>
<dbReference type="RefSeq" id="WP_192733009.1">
    <property type="nucleotide sequence ID" value="NZ_BAAAVL010000008.1"/>
</dbReference>
<name>A0ABR9J1Q3_RHIVS</name>
<dbReference type="Pfam" id="PF06568">
    <property type="entry name" value="YjiS-like"/>
    <property type="match status" value="1"/>
</dbReference>
<proteinExistence type="predicted"/>
<protein>
    <submittedName>
        <fullName evidence="2">Uncharacterized protein YjiS (DUF1127 family)</fullName>
    </submittedName>
</protein>
<evidence type="ECO:0000259" key="1">
    <source>
        <dbReference type="Pfam" id="PF06568"/>
    </source>
</evidence>
<organism evidence="2 3">
    <name type="scientific">Rhizobium viscosum</name>
    <name type="common">Arthrobacter viscosus</name>
    <dbReference type="NCBI Taxonomy" id="1673"/>
    <lineage>
        <taxon>Bacteria</taxon>
        <taxon>Pseudomonadati</taxon>
        <taxon>Pseudomonadota</taxon>
        <taxon>Alphaproteobacteria</taxon>
        <taxon>Hyphomicrobiales</taxon>
        <taxon>Rhizobiaceae</taxon>
        <taxon>Rhizobium/Agrobacterium group</taxon>
        <taxon>Rhizobium</taxon>
    </lineage>
</organism>
<reference evidence="2 3" key="1">
    <citation type="submission" date="2020-10" db="EMBL/GenBank/DDBJ databases">
        <title>Sequencing the genomes of 1000 actinobacteria strains.</title>
        <authorList>
            <person name="Klenk H.-P."/>
        </authorList>
    </citation>
    <scope>NUCLEOTIDE SEQUENCE [LARGE SCALE GENOMIC DNA]</scope>
    <source>
        <strain evidence="2 3">DSM 7307</strain>
    </source>
</reference>
<dbReference type="Proteomes" id="UP000620262">
    <property type="component" value="Unassembled WGS sequence"/>
</dbReference>
<keyword evidence="3" id="KW-1185">Reference proteome</keyword>
<dbReference type="EMBL" id="JADBEC010000003">
    <property type="protein sequence ID" value="MBE1509412.1"/>
    <property type="molecule type" value="Genomic_DNA"/>
</dbReference>
<feature type="domain" description="YjiS-like" evidence="1">
    <location>
        <begin position="7"/>
        <end position="42"/>
    </location>
</feature>
<gene>
    <name evidence="2" type="ORF">H4W29_006659</name>
</gene>
<comment type="caution">
    <text evidence="2">The sequence shown here is derived from an EMBL/GenBank/DDBJ whole genome shotgun (WGS) entry which is preliminary data.</text>
</comment>
<dbReference type="InterPro" id="IPR009506">
    <property type="entry name" value="YjiS-like"/>
</dbReference>
<sequence length="53" mass="6638">MHMTDALRLWRERWSERRLFARELNTLPDETLRDFGMTREAAYEQSHRPFWRA</sequence>
<evidence type="ECO:0000313" key="2">
    <source>
        <dbReference type="EMBL" id="MBE1509412.1"/>
    </source>
</evidence>
<evidence type="ECO:0000313" key="3">
    <source>
        <dbReference type="Proteomes" id="UP000620262"/>
    </source>
</evidence>